<dbReference type="Proteomes" id="UP000000467">
    <property type="component" value="Chromosome"/>
</dbReference>
<accession>K4LEP1</accession>
<name>K4LEP1_THEPS</name>
<dbReference type="KEGG" id="tpz:Tph_c01980"/>
<dbReference type="EMBL" id="CP003732">
    <property type="protein sequence ID" value="AFV10445.1"/>
    <property type="molecule type" value="Genomic_DNA"/>
</dbReference>
<dbReference type="SMART" id="SM00966">
    <property type="entry name" value="SpoVT_AbrB"/>
    <property type="match status" value="1"/>
</dbReference>
<feature type="domain" description="SpoVT-AbrB" evidence="2">
    <location>
        <begin position="1"/>
        <end position="48"/>
    </location>
</feature>
<reference evidence="3 4" key="1">
    <citation type="journal article" date="2012" name="BMC Genomics">
        <title>Genome-guided analysis of physiological and morphological traits of the fermentative acetate oxidizer Thermacetogenium phaeum.</title>
        <authorList>
            <person name="Oehler D."/>
            <person name="Poehlein A."/>
            <person name="Leimbach A."/>
            <person name="Muller N."/>
            <person name="Daniel R."/>
            <person name="Gottschalk G."/>
            <person name="Schink B."/>
        </authorList>
    </citation>
    <scope>NUCLEOTIDE SEQUENCE [LARGE SCALE GENOMIC DNA]</scope>
    <source>
        <strain evidence="4">ATCC BAA-254 / DSM 26808 / PB</strain>
    </source>
</reference>
<evidence type="ECO:0000259" key="2">
    <source>
        <dbReference type="PROSITE" id="PS51740"/>
    </source>
</evidence>
<dbReference type="AlphaFoldDB" id="K4LEP1"/>
<dbReference type="Pfam" id="PF04014">
    <property type="entry name" value="MazE_antitoxin"/>
    <property type="match status" value="1"/>
</dbReference>
<dbReference type="GO" id="GO:0003677">
    <property type="term" value="F:DNA binding"/>
    <property type="evidence" value="ECO:0007669"/>
    <property type="project" value="UniProtKB-UniRule"/>
</dbReference>
<proteinExistence type="predicted"/>
<keyword evidence="4" id="KW-1185">Reference proteome</keyword>
<dbReference type="InterPro" id="IPR007159">
    <property type="entry name" value="SpoVT-AbrB_dom"/>
</dbReference>
<keyword evidence="1" id="KW-0238">DNA-binding</keyword>
<dbReference type="eggNOG" id="COG2002">
    <property type="taxonomic scope" value="Bacteria"/>
</dbReference>
<dbReference type="Gene3D" id="2.10.260.10">
    <property type="match status" value="1"/>
</dbReference>
<dbReference type="HOGENOM" id="CLU_158484_9_0_9"/>
<dbReference type="NCBIfam" id="TIGR01439">
    <property type="entry name" value="lp_hng_hel_AbrB"/>
    <property type="match status" value="1"/>
</dbReference>
<dbReference type="InterPro" id="IPR037914">
    <property type="entry name" value="SpoVT-AbrB_sf"/>
</dbReference>
<dbReference type="OrthoDB" id="9811597at2"/>
<evidence type="ECO:0000256" key="1">
    <source>
        <dbReference type="PROSITE-ProRule" id="PRU01076"/>
    </source>
</evidence>
<dbReference type="SUPFAM" id="SSF89447">
    <property type="entry name" value="AbrB/MazE/MraZ-like"/>
    <property type="match status" value="1"/>
</dbReference>
<dbReference type="PROSITE" id="PS51740">
    <property type="entry name" value="SPOVT_ABRB"/>
    <property type="match status" value="1"/>
</dbReference>
<gene>
    <name evidence="3" type="ordered locus">Tph_c01980</name>
</gene>
<sequence>MNVSRVSPRGQVVIPKHLRDKFNIKPNSKVYFTESDGKLVLHILPPDPVAAARGILQKDIPLDELIRQNREEELSYEKEFQNR</sequence>
<dbReference type="RefSeq" id="WP_015049364.1">
    <property type="nucleotide sequence ID" value="NC_018870.1"/>
</dbReference>
<organism evidence="3 4">
    <name type="scientific">Thermacetogenium phaeum (strain ATCC BAA-254 / DSM 26808 / PB)</name>
    <dbReference type="NCBI Taxonomy" id="1089553"/>
    <lineage>
        <taxon>Bacteria</taxon>
        <taxon>Bacillati</taxon>
        <taxon>Bacillota</taxon>
        <taxon>Clostridia</taxon>
        <taxon>Thermoanaerobacterales</taxon>
        <taxon>Thermoanaerobacteraceae</taxon>
        <taxon>Thermacetogenium</taxon>
    </lineage>
</organism>
<evidence type="ECO:0000313" key="4">
    <source>
        <dbReference type="Proteomes" id="UP000000467"/>
    </source>
</evidence>
<evidence type="ECO:0000313" key="3">
    <source>
        <dbReference type="EMBL" id="AFV10445.1"/>
    </source>
</evidence>
<protein>
    <submittedName>
        <fullName evidence="3">AbrB-like transcriptional regulator</fullName>
    </submittedName>
</protein>